<proteinExistence type="predicted"/>
<dbReference type="InterPro" id="IPR036610">
    <property type="entry name" value="PEBP-like_sf"/>
</dbReference>
<evidence type="ECO:0000313" key="1">
    <source>
        <dbReference type="EMBL" id="CEM07992.1"/>
    </source>
</evidence>
<dbReference type="InterPro" id="IPR008914">
    <property type="entry name" value="PEBP"/>
</dbReference>
<sequence length="204" mass="21842">MAGVAKDIHLHSTVTDSATNLTAPAELLSEAAAAKAGVQESRTTGDKSLEGDAMLVLDLDAPHGCEAPAGNQGWVHWLVTDMSEKERQSCPEGSKAVSLGDQHAFGCQVIPYKGPSPPSGTHRYVVYVFQSDVAGELKGKLATNNDKAREVADWKRFLASLTPPKHEHWVSAKTFFACAEGQGYSCGAVDDSALTKRCKRETEE</sequence>
<dbReference type="PANTHER" id="PTHR11362">
    <property type="entry name" value="PHOSPHATIDYLETHANOLAMINE-BINDING PROTEIN"/>
    <property type="match status" value="1"/>
</dbReference>
<dbReference type="SUPFAM" id="SSF49777">
    <property type="entry name" value="PEBP-like"/>
    <property type="match status" value="1"/>
</dbReference>
<dbReference type="InParanoid" id="A0A0G4F6X7"/>
<accession>A0A0G4F6X7</accession>
<name>A0A0G4F6X7_VITBC</name>
<dbReference type="AlphaFoldDB" id="A0A0G4F6X7"/>
<organism evidence="1 2">
    <name type="scientific">Vitrella brassicaformis (strain CCMP3155)</name>
    <dbReference type="NCBI Taxonomy" id="1169540"/>
    <lineage>
        <taxon>Eukaryota</taxon>
        <taxon>Sar</taxon>
        <taxon>Alveolata</taxon>
        <taxon>Colpodellida</taxon>
        <taxon>Vitrellaceae</taxon>
        <taxon>Vitrella</taxon>
    </lineage>
</organism>
<dbReference type="PANTHER" id="PTHR11362:SF82">
    <property type="entry name" value="PHOSPHATIDYLETHANOLAMINE-BINDING PROTEIN 4"/>
    <property type="match status" value="1"/>
</dbReference>
<dbReference type="OrthoDB" id="2506647at2759"/>
<protein>
    <recommendedName>
        <fullName evidence="3">Phosphatidylethanolamine-binding protein</fullName>
    </recommendedName>
</protein>
<gene>
    <name evidence="1" type="ORF">Vbra_8858</name>
</gene>
<dbReference type="PhylomeDB" id="A0A0G4F6X7"/>
<evidence type="ECO:0008006" key="3">
    <source>
        <dbReference type="Google" id="ProtNLM"/>
    </source>
</evidence>
<dbReference type="InterPro" id="IPR035810">
    <property type="entry name" value="PEBP_euk"/>
</dbReference>
<dbReference type="Proteomes" id="UP000041254">
    <property type="component" value="Unassembled WGS sequence"/>
</dbReference>
<dbReference type="EMBL" id="CDMY01000382">
    <property type="protein sequence ID" value="CEM07992.1"/>
    <property type="molecule type" value="Genomic_DNA"/>
</dbReference>
<dbReference type="VEuPathDB" id="CryptoDB:Vbra_8858"/>
<dbReference type="Pfam" id="PF01161">
    <property type="entry name" value="PBP"/>
    <property type="match status" value="1"/>
</dbReference>
<dbReference type="Gene3D" id="3.90.280.10">
    <property type="entry name" value="PEBP-like"/>
    <property type="match status" value="1"/>
</dbReference>
<keyword evidence="2" id="KW-1185">Reference proteome</keyword>
<reference evidence="1 2" key="1">
    <citation type="submission" date="2014-11" db="EMBL/GenBank/DDBJ databases">
        <authorList>
            <person name="Zhu J."/>
            <person name="Qi W."/>
            <person name="Song R."/>
        </authorList>
    </citation>
    <scope>NUCLEOTIDE SEQUENCE [LARGE SCALE GENOMIC DNA]</scope>
</reference>
<evidence type="ECO:0000313" key="2">
    <source>
        <dbReference type="Proteomes" id="UP000041254"/>
    </source>
</evidence>